<evidence type="ECO:0000313" key="1">
    <source>
        <dbReference type="EMBL" id="KAI4321203.1"/>
    </source>
</evidence>
<organism evidence="1 2">
    <name type="scientific">Melastoma candidum</name>
    <dbReference type="NCBI Taxonomy" id="119954"/>
    <lineage>
        <taxon>Eukaryota</taxon>
        <taxon>Viridiplantae</taxon>
        <taxon>Streptophyta</taxon>
        <taxon>Embryophyta</taxon>
        <taxon>Tracheophyta</taxon>
        <taxon>Spermatophyta</taxon>
        <taxon>Magnoliopsida</taxon>
        <taxon>eudicotyledons</taxon>
        <taxon>Gunneridae</taxon>
        <taxon>Pentapetalae</taxon>
        <taxon>rosids</taxon>
        <taxon>malvids</taxon>
        <taxon>Myrtales</taxon>
        <taxon>Melastomataceae</taxon>
        <taxon>Melastomatoideae</taxon>
        <taxon>Melastomateae</taxon>
        <taxon>Melastoma</taxon>
    </lineage>
</organism>
<protein>
    <submittedName>
        <fullName evidence="1">Uncharacterized protein</fullName>
    </submittedName>
</protein>
<proteinExistence type="predicted"/>
<dbReference type="Proteomes" id="UP001057402">
    <property type="component" value="Chromosome 10"/>
</dbReference>
<accession>A0ACB9MB07</accession>
<name>A0ACB9MB07_9MYRT</name>
<evidence type="ECO:0000313" key="2">
    <source>
        <dbReference type="Proteomes" id="UP001057402"/>
    </source>
</evidence>
<dbReference type="EMBL" id="CM042889">
    <property type="protein sequence ID" value="KAI4321203.1"/>
    <property type="molecule type" value="Genomic_DNA"/>
</dbReference>
<keyword evidence="2" id="KW-1185">Reference proteome</keyword>
<comment type="caution">
    <text evidence="1">The sequence shown here is derived from an EMBL/GenBank/DDBJ whole genome shotgun (WGS) entry which is preliminary data.</text>
</comment>
<gene>
    <name evidence="1" type="ORF">MLD38_034613</name>
</gene>
<sequence length="102" mass="10369">MEDIEDFGLSALGGGGGGPLGFRLPLNSVAVATGLSKRSRPPPPASSSPNIPGTQRIYIKTFGCSNNQVTNFKENGKSALFAVLGIVGSVQNSASMTGICGK</sequence>
<reference evidence="2" key="1">
    <citation type="journal article" date="2023" name="Front. Plant Sci.">
        <title>Chromosomal-level genome assembly of Melastoma candidum provides insights into trichome evolution.</title>
        <authorList>
            <person name="Zhong Y."/>
            <person name="Wu W."/>
            <person name="Sun C."/>
            <person name="Zou P."/>
            <person name="Liu Y."/>
            <person name="Dai S."/>
            <person name="Zhou R."/>
        </authorList>
    </citation>
    <scope>NUCLEOTIDE SEQUENCE [LARGE SCALE GENOMIC DNA]</scope>
</reference>